<dbReference type="InterPro" id="IPR027417">
    <property type="entry name" value="P-loop_NTPase"/>
</dbReference>
<dbReference type="GO" id="GO:0043531">
    <property type="term" value="F:ADP binding"/>
    <property type="evidence" value="ECO:0007669"/>
    <property type="project" value="InterPro"/>
</dbReference>
<dbReference type="InterPro" id="IPR045344">
    <property type="entry name" value="C-JID"/>
</dbReference>
<dbReference type="InterPro" id="IPR058192">
    <property type="entry name" value="WHD_ROQ1-like"/>
</dbReference>
<dbReference type="AlphaFoldDB" id="A0AA35Y6R6"/>
<dbReference type="InterPro" id="IPR002182">
    <property type="entry name" value="NB-ARC"/>
</dbReference>
<dbReference type="PRINTS" id="PR00364">
    <property type="entry name" value="DISEASERSIST"/>
</dbReference>
<reference evidence="10" key="1">
    <citation type="submission" date="2023-04" db="EMBL/GenBank/DDBJ databases">
        <authorList>
            <person name="Vijverberg K."/>
            <person name="Xiong W."/>
            <person name="Schranz E."/>
        </authorList>
    </citation>
    <scope>NUCLEOTIDE SEQUENCE</scope>
</reference>
<evidence type="ECO:0000256" key="3">
    <source>
        <dbReference type="ARBA" id="ARBA00022737"/>
    </source>
</evidence>
<dbReference type="Pfam" id="PF20160">
    <property type="entry name" value="C-JID"/>
    <property type="match status" value="1"/>
</dbReference>
<feature type="domain" description="Disease resistance protein Roq1-like winged-helix" evidence="9">
    <location>
        <begin position="252"/>
        <end position="322"/>
    </location>
</feature>
<dbReference type="EC" id="3.2.2.6" evidence="1"/>
<feature type="compositionally biased region" description="Polar residues" evidence="6">
    <location>
        <begin position="991"/>
        <end position="1002"/>
    </location>
</feature>
<dbReference type="GO" id="GO:0006952">
    <property type="term" value="P:defense response"/>
    <property type="evidence" value="ECO:0007669"/>
    <property type="project" value="InterPro"/>
</dbReference>
<dbReference type="Pfam" id="PF00931">
    <property type="entry name" value="NB-ARC"/>
    <property type="match status" value="1"/>
</dbReference>
<evidence type="ECO:0000259" key="7">
    <source>
        <dbReference type="Pfam" id="PF00931"/>
    </source>
</evidence>
<dbReference type="Gene3D" id="1.10.8.430">
    <property type="entry name" value="Helical domain of apoptotic protease-activating factors"/>
    <property type="match status" value="1"/>
</dbReference>
<dbReference type="PANTHER" id="PTHR11017">
    <property type="entry name" value="LEUCINE-RICH REPEAT-CONTAINING PROTEIN"/>
    <property type="match status" value="1"/>
</dbReference>
<dbReference type="InterPro" id="IPR042197">
    <property type="entry name" value="Apaf_helical"/>
</dbReference>
<dbReference type="InterPro" id="IPR036390">
    <property type="entry name" value="WH_DNA-bd_sf"/>
</dbReference>
<name>A0AA35Y6R6_LACSI</name>
<evidence type="ECO:0000313" key="10">
    <source>
        <dbReference type="EMBL" id="CAI9269399.1"/>
    </source>
</evidence>
<keyword evidence="3" id="KW-0677">Repeat</keyword>
<protein>
    <recommendedName>
        <fullName evidence="1">ADP-ribosyl cyclase/cyclic ADP-ribose hydrolase</fullName>
        <ecNumber evidence="1">3.2.2.6</ecNumber>
    </recommendedName>
</protein>
<evidence type="ECO:0000256" key="2">
    <source>
        <dbReference type="ARBA" id="ARBA00022614"/>
    </source>
</evidence>
<keyword evidence="2" id="KW-0433">Leucine-rich repeat</keyword>
<dbReference type="GO" id="GO:0061809">
    <property type="term" value="F:NAD+ nucleosidase activity, cyclic ADP-ribose generating"/>
    <property type="evidence" value="ECO:0007669"/>
    <property type="project" value="UniProtKB-EC"/>
</dbReference>
<evidence type="ECO:0000259" key="8">
    <source>
        <dbReference type="Pfam" id="PF20160"/>
    </source>
</evidence>
<dbReference type="InterPro" id="IPR032675">
    <property type="entry name" value="LRR_dom_sf"/>
</dbReference>
<proteinExistence type="predicted"/>
<comment type="catalytic activity">
    <reaction evidence="5">
        <text>NAD(+) + H2O = ADP-D-ribose + nicotinamide + H(+)</text>
        <dbReference type="Rhea" id="RHEA:16301"/>
        <dbReference type="ChEBI" id="CHEBI:15377"/>
        <dbReference type="ChEBI" id="CHEBI:15378"/>
        <dbReference type="ChEBI" id="CHEBI:17154"/>
        <dbReference type="ChEBI" id="CHEBI:57540"/>
        <dbReference type="ChEBI" id="CHEBI:57967"/>
        <dbReference type="EC" id="3.2.2.6"/>
    </reaction>
    <physiologicalReaction direction="left-to-right" evidence="5">
        <dbReference type="Rhea" id="RHEA:16302"/>
    </physiologicalReaction>
</comment>
<keyword evidence="11" id="KW-1185">Reference proteome</keyword>
<evidence type="ECO:0000259" key="9">
    <source>
        <dbReference type="Pfam" id="PF23282"/>
    </source>
</evidence>
<dbReference type="InterPro" id="IPR044974">
    <property type="entry name" value="Disease_R_plants"/>
</dbReference>
<dbReference type="Pfam" id="PF23282">
    <property type="entry name" value="WHD_ROQ1"/>
    <property type="match status" value="1"/>
</dbReference>
<dbReference type="Gene3D" id="3.80.10.10">
    <property type="entry name" value="Ribonuclease Inhibitor"/>
    <property type="match status" value="2"/>
</dbReference>
<feature type="domain" description="NB-ARC" evidence="7">
    <location>
        <begin position="3"/>
        <end position="149"/>
    </location>
</feature>
<evidence type="ECO:0000256" key="1">
    <source>
        <dbReference type="ARBA" id="ARBA00011982"/>
    </source>
</evidence>
<evidence type="ECO:0000256" key="4">
    <source>
        <dbReference type="ARBA" id="ARBA00023027"/>
    </source>
</evidence>
<evidence type="ECO:0000256" key="5">
    <source>
        <dbReference type="ARBA" id="ARBA00047304"/>
    </source>
</evidence>
<accession>A0AA35Y6R6</accession>
<dbReference type="EMBL" id="OX465077">
    <property type="protein sequence ID" value="CAI9269399.1"/>
    <property type="molecule type" value="Genomic_DNA"/>
</dbReference>
<dbReference type="SUPFAM" id="SSF52058">
    <property type="entry name" value="L domain-like"/>
    <property type="match status" value="1"/>
</dbReference>
<dbReference type="Gene3D" id="3.40.50.300">
    <property type="entry name" value="P-loop containing nucleotide triphosphate hydrolases"/>
    <property type="match status" value="1"/>
</dbReference>
<keyword evidence="4" id="KW-0520">NAD</keyword>
<dbReference type="PANTHER" id="PTHR11017:SF313">
    <property type="entry name" value="TIR DOMAIN, P-LOOP CONTAINING NUCLEOSIDE TRIPHOSPHATE HYDROLASE"/>
    <property type="match status" value="1"/>
</dbReference>
<dbReference type="Proteomes" id="UP001177003">
    <property type="component" value="Chromosome 1"/>
</dbReference>
<feature type="domain" description="C-JID" evidence="8">
    <location>
        <begin position="769"/>
        <end position="900"/>
    </location>
</feature>
<dbReference type="SUPFAM" id="SSF46785">
    <property type="entry name" value="Winged helix' DNA-binding domain"/>
    <property type="match status" value="1"/>
</dbReference>
<feature type="region of interest" description="Disordered" evidence="6">
    <location>
        <begin position="980"/>
        <end position="1002"/>
    </location>
</feature>
<evidence type="ECO:0000313" key="11">
    <source>
        <dbReference type="Proteomes" id="UP001177003"/>
    </source>
</evidence>
<gene>
    <name evidence="10" type="ORF">LSALG_LOCUS9776</name>
</gene>
<evidence type="ECO:0000256" key="6">
    <source>
        <dbReference type="SAM" id="MobiDB-lite"/>
    </source>
</evidence>
<dbReference type="SUPFAM" id="SSF52540">
    <property type="entry name" value="P-loop containing nucleoside triphosphate hydrolases"/>
    <property type="match status" value="1"/>
</dbReference>
<sequence>MDYHINFITSWLKDGSSHMADILTIYGIGGIGKTSLAKHIYGLYCHEFQRSSYIDDITRKCNGNFNGLLDLQEQLFNEISKTSSIRFHDVSIYTTRIENALARRRVFLVLDDITTLDQLDSLLGSKGFHPGSKVIIITKDSWLTESCALFKTNIKPNHAMHFLEGLDEIQSQQLLCSHAFRCNYPKAGYEEVSDNLVKYCQGHPLALKVLGKSLHNQDVAYWEGCIEGLMKETNSRINNVLRMSFDALPCNNDKELFKHIACFFVGIDKDVSETILNACDINTRSGITDLVDKCLLSIGLNNELKMHQLIQEMGRWEVRQESLDKPWKQSRLWCHEESFRVLKQKKGKGNVLGLALDMRMIEKEKLGASFELKTDAFSNMDNLMLLQLNYVHMNGSYENFPEELRGLCMHGFPLKSISLDLPMMNLVALDMSYSNIESFVGCDSNPRLDKRQKWDRSRLKDNKLLGSLKILNLSFCKQLRSLGEFEQLPTLERLIVRNCISLVEVCESIEKCVDLAFIDLSYCKKIEKLPRIISMLKSVKTMLLDGCSLGKSRIQIRDMDSLELCKGNNISINKRTYFSTFEGAIPSDLKFFAMSLPRTLVRLSLVNSNLFTESFPMDFSCLSMLKELYLDSNPFDSMPSCVRTLPILEILSMENCTKLELVECPPRTLRALLFDSDDLVNVKKVLFDPEMSPLELPFTLITVERWLYEIEGIVKVQEIVGVEEKVLHRLGWADLEFHNEKCVGSNSSSELGIQTMFYEFGIFSTMFEAEEIPSWFRHRSMGPSISFTIPSSSSPNNLLTGINFCSLHTEKPTDEWPLLPDDNPLPFPPIMTISNITKNRMWIYERHLEKIVENGKGWVLLSHWMFGMNEMDVGDYVTITVTLPFFKFVKECGVSLVYANGENNDEEDALGYYKSWNHIIGGDLSHFQTTTGQYILNYYRFFLPYIKLYPYHRKFITDGPDYQGQKKGSWFRALSQRNPGLIGSRREGKGESSTFHYSPESA</sequence>
<organism evidence="10 11">
    <name type="scientific">Lactuca saligna</name>
    <name type="common">Willowleaf lettuce</name>
    <dbReference type="NCBI Taxonomy" id="75948"/>
    <lineage>
        <taxon>Eukaryota</taxon>
        <taxon>Viridiplantae</taxon>
        <taxon>Streptophyta</taxon>
        <taxon>Embryophyta</taxon>
        <taxon>Tracheophyta</taxon>
        <taxon>Spermatophyta</taxon>
        <taxon>Magnoliopsida</taxon>
        <taxon>eudicotyledons</taxon>
        <taxon>Gunneridae</taxon>
        <taxon>Pentapetalae</taxon>
        <taxon>asterids</taxon>
        <taxon>campanulids</taxon>
        <taxon>Asterales</taxon>
        <taxon>Asteraceae</taxon>
        <taxon>Cichorioideae</taxon>
        <taxon>Cichorieae</taxon>
        <taxon>Lactucinae</taxon>
        <taxon>Lactuca</taxon>
    </lineage>
</organism>